<name>A0A0C1MTN7_9RICK</name>
<dbReference type="AlphaFoldDB" id="A0A0C1MTN7"/>
<dbReference type="STRING" id="86105.NF27_DR00170"/>
<sequence>MVMCLDLFSNKLSTILAKFNNEFKNAVELY</sequence>
<comment type="caution">
    <text evidence="1">The sequence shown here is derived from an EMBL/GenBank/DDBJ whole genome shotgun (WGS) entry which is preliminary data.</text>
</comment>
<keyword evidence="2" id="KW-1185">Reference proteome</keyword>
<dbReference type="Proteomes" id="UP000031258">
    <property type="component" value="Unassembled WGS sequence"/>
</dbReference>
<evidence type="ECO:0000313" key="2">
    <source>
        <dbReference type="Proteomes" id="UP000031258"/>
    </source>
</evidence>
<proteinExistence type="predicted"/>
<organism evidence="1 2">
    <name type="scientific">Candidatus Jidaibacter acanthamoebae</name>
    <dbReference type="NCBI Taxonomy" id="86105"/>
    <lineage>
        <taxon>Bacteria</taxon>
        <taxon>Pseudomonadati</taxon>
        <taxon>Pseudomonadota</taxon>
        <taxon>Alphaproteobacteria</taxon>
        <taxon>Rickettsiales</taxon>
        <taxon>Candidatus Midichloriaceae</taxon>
        <taxon>Candidatus Jidaibacter</taxon>
    </lineage>
</organism>
<gene>
    <name evidence="1" type="ORF">NF27_DR00170</name>
</gene>
<dbReference type="EMBL" id="JSWE01000094">
    <property type="protein sequence ID" value="KIE05452.1"/>
    <property type="molecule type" value="Genomic_DNA"/>
</dbReference>
<evidence type="ECO:0000313" key="1">
    <source>
        <dbReference type="EMBL" id="KIE05452.1"/>
    </source>
</evidence>
<protein>
    <submittedName>
        <fullName evidence="1">Uncharacterized protein</fullName>
    </submittedName>
</protein>
<reference evidence="1 2" key="1">
    <citation type="submission" date="2014-11" db="EMBL/GenBank/DDBJ databases">
        <title>A Rickettsiales Symbiont of Amoebae With Ancient Features.</title>
        <authorList>
            <person name="Schulz F."/>
            <person name="Martijn J."/>
            <person name="Wascher F."/>
            <person name="Kostanjsek R."/>
            <person name="Ettema T.J."/>
            <person name="Horn M."/>
        </authorList>
    </citation>
    <scope>NUCLEOTIDE SEQUENCE [LARGE SCALE GENOMIC DNA]</scope>
    <source>
        <strain evidence="1 2">UWC36</strain>
    </source>
</reference>
<accession>A0A0C1MTN7</accession>